<keyword evidence="2" id="KW-1185">Reference proteome</keyword>
<sequence>MAASIKKVSPASARAHTRKKKQGSSLSLPPGMFKMISLVVLVGLAAWFYKVIQPPAPAICGTPNGPPVTSSRIKLRDGRHLAYMEAGVPKAKAAHKIIYIHGFASCKHDLLPVSPDLAEELGIYLVAFDRAGYGESDPDPKKSVKSTALDIEELADQLSLGPKFYVTGFSMGGELTWGCLKYISHRLAGAALIAPVGNYWWPGFPANVSKEAYSMQLAPDKWAVGVAHYAPWLTYWWNTQTLFPSSSVIAKRIEIFSDADLKVLSKFQGRPYTAYVTQQGLFETLHRDMIVGFGSWEFDPLDLDDPFPGKEGLVHLWHGTEDWIVPVILSQYVSQKHPWIKYHEVPGAGHLFPLADGMADAIVKALVQGKN</sequence>
<dbReference type="Proteomes" id="UP000827976">
    <property type="component" value="Chromosome 5"/>
</dbReference>
<reference evidence="2" key="1">
    <citation type="journal article" date="2022" name="Nat. Commun.">
        <title>Chromosome evolution and the genetic basis of agronomically important traits in greater yam.</title>
        <authorList>
            <person name="Bredeson J.V."/>
            <person name="Lyons J.B."/>
            <person name="Oniyinde I.O."/>
            <person name="Okereke N.R."/>
            <person name="Kolade O."/>
            <person name="Nnabue I."/>
            <person name="Nwadili C.O."/>
            <person name="Hribova E."/>
            <person name="Parker M."/>
            <person name="Nwogha J."/>
            <person name="Shu S."/>
            <person name="Carlson J."/>
            <person name="Kariba R."/>
            <person name="Muthemba S."/>
            <person name="Knop K."/>
            <person name="Barton G.J."/>
            <person name="Sherwood A.V."/>
            <person name="Lopez-Montes A."/>
            <person name="Asiedu R."/>
            <person name="Jamnadass R."/>
            <person name="Muchugi A."/>
            <person name="Goodstein D."/>
            <person name="Egesi C.N."/>
            <person name="Featherston J."/>
            <person name="Asfaw A."/>
            <person name="Simpson G.G."/>
            <person name="Dolezel J."/>
            <person name="Hendre P.S."/>
            <person name="Van Deynze A."/>
            <person name="Kumar P.L."/>
            <person name="Obidiegwu J.E."/>
            <person name="Bhattacharjee R."/>
            <person name="Rokhsar D.S."/>
        </authorList>
    </citation>
    <scope>NUCLEOTIDE SEQUENCE [LARGE SCALE GENOMIC DNA]</scope>
    <source>
        <strain evidence="2">cv. TDa95/00328</strain>
    </source>
</reference>
<evidence type="ECO:0000313" key="2">
    <source>
        <dbReference type="Proteomes" id="UP000827976"/>
    </source>
</evidence>
<evidence type="ECO:0000313" key="1">
    <source>
        <dbReference type="EMBL" id="KAH7680642.1"/>
    </source>
</evidence>
<comment type="caution">
    <text evidence="1">The sequence shown here is derived from an EMBL/GenBank/DDBJ whole genome shotgun (WGS) entry which is preliminary data.</text>
</comment>
<name>A0ACB7VZ07_DIOAL</name>
<organism evidence="1 2">
    <name type="scientific">Dioscorea alata</name>
    <name type="common">Purple yam</name>
    <dbReference type="NCBI Taxonomy" id="55571"/>
    <lineage>
        <taxon>Eukaryota</taxon>
        <taxon>Viridiplantae</taxon>
        <taxon>Streptophyta</taxon>
        <taxon>Embryophyta</taxon>
        <taxon>Tracheophyta</taxon>
        <taxon>Spermatophyta</taxon>
        <taxon>Magnoliopsida</taxon>
        <taxon>Liliopsida</taxon>
        <taxon>Dioscoreales</taxon>
        <taxon>Dioscoreaceae</taxon>
        <taxon>Dioscorea</taxon>
    </lineage>
</organism>
<proteinExistence type="predicted"/>
<dbReference type="EC" id="3.3.2.10" evidence="1"/>
<gene>
    <name evidence="1" type="ORF">IHE45_05G006200</name>
</gene>
<dbReference type="EMBL" id="CM037015">
    <property type="protein sequence ID" value="KAH7680642.1"/>
    <property type="molecule type" value="Genomic_DNA"/>
</dbReference>
<protein>
    <submittedName>
        <fullName evidence="1">Soluble epoxide hydrolase protein</fullName>
        <ecNumber evidence="1">3.3.2.10</ecNumber>
    </submittedName>
</protein>
<keyword evidence="1" id="KW-0378">Hydrolase</keyword>
<accession>A0ACB7VZ07</accession>